<dbReference type="Gene3D" id="3.40.50.300">
    <property type="entry name" value="P-loop containing nucleotide triphosphate hydrolases"/>
    <property type="match status" value="1"/>
</dbReference>
<evidence type="ECO:0000259" key="9">
    <source>
        <dbReference type="PROSITE" id="PS50893"/>
    </source>
</evidence>
<evidence type="ECO:0000256" key="5">
    <source>
        <dbReference type="ARBA" id="ARBA00022989"/>
    </source>
</evidence>
<evidence type="ECO:0000313" key="11">
    <source>
        <dbReference type="EMBL" id="NVE94942.1"/>
    </source>
</evidence>
<gene>
    <name evidence="11" type="ORF">HUO12_08545</name>
</gene>
<dbReference type="InterPro" id="IPR003439">
    <property type="entry name" value="ABC_transporter-like_ATP-bd"/>
</dbReference>
<proteinExistence type="predicted"/>
<comment type="caution">
    <text evidence="11">The sequence shown here is derived from an EMBL/GenBank/DDBJ whole genome shotgun (WGS) entry which is preliminary data.</text>
</comment>
<dbReference type="RefSeq" id="WP_176273164.1">
    <property type="nucleotide sequence ID" value="NZ_JABWTA010000001.1"/>
</dbReference>
<dbReference type="GO" id="GO:0015421">
    <property type="term" value="F:ABC-type oligopeptide transporter activity"/>
    <property type="evidence" value="ECO:0007669"/>
    <property type="project" value="TreeGrafter"/>
</dbReference>
<dbReference type="Pfam" id="PF00005">
    <property type="entry name" value="ABC_tran"/>
    <property type="match status" value="1"/>
</dbReference>
<dbReference type="InterPro" id="IPR011527">
    <property type="entry name" value="ABC1_TM_dom"/>
</dbReference>
<keyword evidence="6 8" id="KW-0472">Membrane</keyword>
<keyword evidence="12" id="KW-1185">Reference proteome</keyword>
<dbReference type="GO" id="GO:0005886">
    <property type="term" value="C:plasma membrane"/>
    <property type="evidence" value="ECO:0007669"/>
    <property type="project" value="UniProtKB-SubCell"/>
</dbReference>
<feature type="transmembrane region" description="Helical" evidence="8">
    <location>
        <begin position="132"/>
        <end position="155"/>
    </location>
</feature>
<dbReference type="GO" id="GO:0005524">
    <property type="term" value="F:ATP binding"/>
    <property type="evidence" value="ECO:0007669"/>
    <property type="project" value="UniProtKB-KW"/>
</dbReference>
<evidence type="ECO:0000259" key="10">
    <source>
        <dbReference type="PROSITE" id="PS50929"/>
    </source>
</evidence>
<dbReference type="GO" id="GO:0016887">
    <property type="term" value="F:ATP hydrolysis activity"/>
    <property type="evidence" value="ECO:0007669"/>
    <property type="project" value="InterPro"/>
</dbReference>
<dbReference type="PROSITE" id="PS50929">
    <property type="entry name" value="ABC_TM1F"/>
    <property type="match status" value="1"/>
</dbReference>
<dbReference type="PANTHER" id="PTHR43394:SF1">
    <property type="entry name" value="ATP-BINDING CASSETTE SUB-FAMILY B MEMBER 10, MITOCHONDRIAL"/>
    <property type="match status" value="1"/>
</dbReference>
<feature type="domain" description="ABC transmembrane type-1" evidence="10">
    <location>
        <begin position="134"/>
        <end position="402"/>
    </location>
</feature>
<dbReference type="SUPFAM" id="SSF52540">
    <property type="entry name" value="P-loop containing nucleoside triphosphate hydrolases"/>
    <property type="match status" value="1"/>
</dbReference>
<evidence type="ECO:0000256" key="8">
    <source>
        <dbReference type="SAM" id="Phobius"/>
    </source>
</evidence>
<dbReference type="InterPro" id="IPR036640">
    <property type="entry name" value="ABC1_TM_sf"/>
</dbReference>
<evidence type="ECO:0000313" key="12">
    <source>
        <dbReference type="Proteomes" id="UP000546031"/>
    </source>
</evidence>
<comment type="subcellular location">
    <subcellularLocation>
        <location evidence="1">Cell membrane</location>
        <topology evidence="1">Multi-pass membrane protein</topology>
    </subcellularLocation>
</comment>
<sequence>MDFISAVERYARASGRTLAPEWDAELRAHPSLDDVDAPLLLQSELEWPQPERISGRPRADQFPLLTHDPDRGWIVATQWDDEDSLLIAGEREPVVYSSVQSFFSISPPDPLADDTTSALSIFVRAIKRRKSVLVVAAVATVFANLLALAVSFYAMQLYDRVIPLASFETLAVLTVGVGFALLLDLILRSLRALLIELEAQNIDREVSEYFFARAQAIRLDARPQAVGTMASQIQGQEQIRQAISSSSVFVIADLPFALFFILVIASIGGAVAIVPIVSLPIAIGLALLLARIIRNGAERAQVSGNQKNGLLVEMLDASETVKANRGGWMILSRWNRLLRQIHHFEYPVKRASAVSSSLFSSLQQMTYVAVMGFGAYLAATGEITTGALLACSILVGRINGPLVAQLPNLIVQWGYARSALKMLDGILKLPLEPSASRGAMRPESLRGPIMVKQAGFAYPEQKAAIEIEGLRIEPGERVAIIGGVGAGKTTLLKVLAGLYSAQSGSVTVNGLDIANVAEDVTRRHIGYLPQNVRLIRGTLRDNLTMGMSGLEDETLINLAKATRLNVLLGEQQGGLETQIFEGGSGLSGGQRAIVGINRMIHASPGIWLLDEPTSSLDLASELAVLTALDDAMAKDDILVMTTHKLALLERFTRIVMMVGGRIARDGTADVVLDEMRKASQPPPSQSGHVTSSLKAGGAS</sequence>
<evidence type="ECO:0000256" key="2">
    <source>
        <dbReference type="ARBA" id="ARBA00022692"/>
    </source>
</evidence>
<dbReference type="PROSITE" id="PS50893">
    <property type="entry name" value="ABC_TRANSPORTER_2"/>
    <property type="match status" value="1"/>
</dbReference>
<name>A0A850HHY2_9SPHN</name>
<feature type="region of interest" description="Disordered" evidence="7">
    <location>
        <begin position="676"/>
        <end position="699"/>
    </location>
</feature>
<feature type="transmembrane region" description="Helical" evidence="8">
    <location>
        <begin position="161"/>
        <end position="187"/>
    </location>
</feature>
<evidence type="ECO:0000256" key="4">
    <source>
        <dbReference type="ARBA" id="ARBA00022840"/>
    </source>
</evidence>
<dbReference type="SMART" id="SM00382">
    <property type="entry name" value="AAA"/>
    <property type="match status" value="1"/>
</dbReference>
<keyword evidence="2 8" id="KW-0812">Transmembrane</keyword>
<keyword evidence="3" id="KW-0547">Nucleotide-binding</keyword>
<reference evidence="11 12" key="1">
    <citation type="submission" date="2020-06" db="EMBL/GenBank/DDBJ databases">
        <title>Altererythrobacter lutimaris sp. nov., a marine bacterium isolated from a tidal flat.</title>
        <authorList>
            <person name="Kim D."/>
            <person name="Yoo Y."/>
            <person name="Kim J.-J."/>
        </authorList>
    </citation>
    <scope>NUCLEOTIDE SEQUENCE [LARGE SCALE GENOMIC DNA]</scope>
    <source>
        <strain evidence="11 12">JGD-16</strain>
    </source>
</reference>
<dbReference type="PANTHER" id="PTHR43394">
    <property type="entry name" value="ATP-DEPENDENT PERMEASE MDL1, MITOCHONDRIAL"/>
    <property type="match status" value="1"/>
</dbReference>
<dbReference type="InterPro" id="IPR003593">
    <property type="entry name" value="AAA+_ATPase"/>
</dbReference>
<evidence type="ECO:0000256" key="6">
    <source>
        <dbReference type="ARBA" id="ARBA00023136"/>
    </source>
</evidence>
<dbReference type="Pfam" id="PF00664">
    <property type="entry name" value="ABC_membrane"/>
    <property type="match status" value="1"/>
</dbReference>
<dbReference type="InterPro" id="IPR027417">
    <property type="entry name" value="P-loop_NTPase"/>
</dbReference>
<feature type="transmembrane region" description="Helical" evidence="8">
    <location>
        <begin position="248"/>
        <end position="267"/>
    </location>
</feature>
<keyword evidence="5 8" id="KW-1133">Transmembrane helix</keyword>
<evidence type="ECO:0000256" key="7">
    <source>
        <dbReference type="SAM" id="MobiDB-lite"/>
    </source>
</evidence>
<evidence type="ECO:0000256" key="1">
    <source>
        <dbReference type="ARBA" id="ARBA00004651"/>
    </source>
</evidence>
<protein>
    <submittedName>
        <fullName evidence="11">ATP-binding cassette domain-containing protein</fullName>
    </submittedName>
</protein>
<dbReference type="SUPFAM" id="SSF90123">
    <property type="entry name" value="ABC transporter transmembrane region"/>
    <property type="match status" value="1"/>
</dbReference>
<dbReference type="EMBL" id="JABWTA010000001">
    <property type="protein sequence ID" value="NVE94942.1"/>
    <property type="molecule type" value="Genomic_DNA"/>
</dbReference>
<dbReference type="Gene3D" id="1.20.1560.10">
    <property type="entry name" value="ABC transporter type 1, transmembrane domain"/>
    <property type="match status" value="1"/>
</dbReference>
<accession>A0A850HHY2</accession>
<keyword evidence="4 11" id="KW-0067">ATP-binding</keyword>
<feature type="transmembrane region" description="Helical" evidence="8">
    <location>
        <begin position="273"/>
        <end position="293"/>
    </location>
</feature>
<evidence type="ECO:0000256" key="3">
    <source>
        <dbReference type="ARBA" id="ARBA00022741"/>
    </source>
</evidence>
<dbReference type="InterPro" id="IPR039421">
    <property type="entry name" value="Type_1_exporter"/>
</dbReference>
<dbReference type="Proteomes" id="UP000546031">
    <property type="component" value="Unassembled WGS sequence"/>
</dbReference>
<dbReference type="AlphaFoldDB" id="A0A850HHY2"/>
<feature type="domain" description="ABC transporter" evidence="9">
    <location>
        <begin position="449"/>
        <end position="684"/>
    </location>
</feature>
<organism evidence="11 12">
    <name type="scientific">Altererythrobacter lutimaris</name>
    <dbReference type="NCBI Taxonomy" id="2743979"/>
    <lineage>
        <taxon>Bacteria</taxon>
        <taxon>Pseudomonadati</taxon>
        <taxon>Pseudomonadota</taxon>
        <taxon>Alphaproteobacteria</taxon>
        <taxon>Sphingomonadales</taxon>
        <taxon>Erythrobacteraceae</taxon>
        <taxon>Altererythrobacter</taxon>
    </lineage>
</organism>